<dbReference type="PANTHER" id="PTHR30154:SF20">
    <property type="entry name" value="LEUCINE-RESPONSIVE REGULATORY PROTEIN"/>
    <property type="match status" value="1"/>
</dbReference>
<reference evidence="6" key="1">
    <citation type="submission" date="2016-10" db="EMBL/GenBank/DDBJ databases">
        <authorList>
            <person name="Varghese N."/>
            <person name="Submissions S."/>
        </authorList>
    </citation>
    <scope>NUCLEOTIDE SEQUENCE [LARGE SCALE GENOMIC DNA]</scope>
    <source>
        <strain evidence="6">CGMCC 1.10223</strain>
    </source>
</reference>
<dbReference type="Pfam" id="PF13404">
    <property type="entry name" value="HTH_AsnC-type"/>
    <property type="match status" value="1"/>
</dbReference>
<dbReference type="InterPro" id="IPR019888">
    <property type="entry name" value="Tscrpt_reg_AsnC-like"/>
</dbReference>
<dbReference type="InterPro" id="IPR036388">
    <property type="entry name" value="WH-like_DNA-bd_sf"/>
</dbReference>
<accession>A0A1I2GBW6</accession>
<dbReference type="GO" id="GO:0005829">
    <property type="term" value="C:cytosol"/>
    <property type="evidence" value="ECO:0007669"/>
    <property type="project" value="TreeGrafter"/>
</dbReference>
<feature type="domain" description="HTH asnC-type" evidence="4">
    <location>
        <begin position="1"/>
        <end position="62"/>
    </location>
</feature>
<dbReference type="EMBL" id="FONN01000015">
    <property type="protein sequence ID" value="SFF14417.1"/>
    <property type="molecule type" value="Genomic_DNA"/>
</dbReference>
<evidence type="ECO:0000313" key="5">
    <source>
        <dbReference type="EMBL" id="SFF14417.1"/>
    </source>
</evidence>
<dbReference type="PRINTS" id="PR00033">
    <property type="entry name" value="HTHASNC"/>
</dbReference>
<keyword evidence="3" id="KW-0804">Transcription</keyword>
<dbReference type="InterPro" id="IPR036390">
    <property type="entry name" value="WH_DNA-bd_sf"/>
</dbReference>
<dbReference type="InterPro" id="IPR019887">
    <property type="entry name" value="Tscrpt_reg_AsnC/Lrp_C"/>
</dbReference>
<evidence type="ECO:0000256" key="1">
    <source>
        <dbReference type="ARBA" id="ARBA00023015"/>
    </source>
</evidence>
<dbReference type="InterPro" id="IPR019885">
    <property type="entry name" value="Tscrpt_reg_HTH_AsnC-type_CS"/>
</dbReference>
<dbReference type="OrthoDB" id="34294at2"/>
<gene>
    <name evidence="5" type="ORF">SAMN04487969_11571</name>
</gene>
<dbReference type="FunFam" id="1.10.10.10:FF:000186">
    <property type="entry name" value="AsnC family transcriptional regulator"/>
    <property type="match status" value="1"/>
</dbReference>
<evidence type="ECO:0000259" key="4">
    <source>
        <dbReference type="PROSITE" id="PS50956"/>
    </source>
</evidence>
<keyword evidence="6" id="KW-1185">Reference proteome</keyword>
<dbReference type="InterPro" id="IPR011991">
    <property type="entry name" value="ArsR-like_HTH"/>
</dbReference>
<dbReference type="InterPro" id="IPR011008">
    <property type="entry name" value="Dimeric_a/b-barrel"/>
</dbReference>
<dbReference type="Gene3D" id="1.10.10.10">
    <property type="entry name" value="Winged helix-like DNA-binding domain superfamily/Winged helix DNA-binding domain"/>
    <property type="match status" value="1"/>
</dbReference>
<dbReference type="GO" id="GO:0043200">
    <property type="term" value="P:response to amino acid"/>
    <property type="evidence" value="ECO:0007669"/>
    <property type="project" value="TreeGrafter"/>
</dbReference>
<keyword evidence="1" id="KW-0805">Transcription regulation</keyword>
<protein>
    <submittedName>
        <fullName evidence="5">DNA-binding transcriptional regulator, Lrp family</fullName>
    </submittedName>
</protein>
<dbReference type="AlphaFoldDB" id="A0A1I2GBW6"/>
<keyword evidence="2 5" id="KW-0238">DNA-binding</keyword>
<evidence type="ECO:0000256" key="3">
    <source>
        <dbReference type="ARBA" id="ARBA00023163"/>
    </source>
</evidence>
<organism evidence="5 6">
    <name type="scientific">Paenibacillus algorifonticola</name>
    <dbReference type="NCBI Taxonomy" id="684063"/>
    <lineage>
        <taxon>Bacteria</taxon>
        <taxon>Bacillati</taxon>
        <taxon>Bacillota</taxon>
        <taxon>Bacilli</taxon>
        <taxon>Bacillales</taxon>
        <taxon>Paenibacillaceae</taxon>
        <taxon>Paenibacillus</taxon>
    </lineage>
</organism>
<dbReference type="RefSeq" id="WP_046231264.1">
    <property type="nucleotide sequence ID" value="NZ_FONN01000015.1"/>
</dbReference>
<dbReference type="Proteomes" id="UP000183410">
    <property type="component" value="Unassembled WGS sequence"/>
</dbReference>
<sequence>MDQTDQHILTILQQQGRISMTDLGKQVGLTQPAVAERVRRLEDKGILTGYRAAVSPAAIGKTISAYLLFHTKSCDDFIAFCSRSADVMECHRISGQYNYLLKVTTESMHSLEAFINASSKYGDSSTMIVMSSPIEHNLLIPQLLEAGGK</sequence>
<dbReference type="CDD" id="cd00090">
    <property type="entry name" value="HTH_ARSR"/>
    <property type="match status" value="1"/>
</dbReference>
<dbReference type="InterPro" id="IPR000485">
    <property type="entry name" value="AsnC-type_HTH_dom"/>
</dbReference>
<dbReference type="SUPFAM" id="SSF46785">
    <property type="entry name" value="Winged helix' DNA-binding domain"/>
    <property type="match status" value="1"/>
</dbReference>
<dbReference type="SMART" id="SM00344">
    <property type="entry name" value="HTH_ASNC"/>
    <property type="match status" value="1"/>
</dbReference>
<dbReference type="Pfam" id="PF01037">
    <property type="entry name" value="AsnC_trans_reg"/>
    <property type="match status" value="1"/>
</dbReference>
<dbReference type="Gene3D" id="3.30.70.920">
    <property type="match status" value="1"/>
</dbReference>
<evidence type="ECO:0000313" key="6">
    <source>
        <dbReference type="Proteomes" id="UP000183410"/>
    </source>
</evidence>
<dbReference type="PANTHER" id="PTHR30154">
    <property type="entry name" value="LEUCINE-RESPONSIVE REGULATORY PROTEIN"/>
    <property type="match status" value="1"/>
</dbReference>
<dbReference type="PROSITE" id="PS00519">
    <property type="entry name" value="HTH_ASNC_1"/>
    <property type="match status" value="1"/>
</dbReference>
<proteinExistence type="predicted"/>
<name>A0A1I2GBW6_9BACL</name>
<dbReference type="PROSITE" id="PS50956">
    <property type="entry name" value="HTH_ASNC_2"/>
    <property type="match status" value="1"/>
</dbReference>
<evidence type="ECO:0000256" key="2">
    <source>
        <dbReference type="ARBA" id="ARBA00023125"/>
    </source>
</evidence>
<dbReference type="SUPFAM" id="SSF54909">
    <property type="entry name" value="Dimeric alpha+beta barrel"/>
    <property type="match status" value="1"/>
</dbReference>
<dbReference type="GO" id="GO:0043565">
    <property type="term" value="F:sequence-specific DNA binding"/>
    <property type="evidence" value="ECO:0007669"/>
    <property type="project" value="InterPro"/>
</dbReference>